<organism evidence="1 2">
    <name type="scientific">Shewanella benthica</name>
    <dbReference type="NCBI Taxonomy" id="43661"/>
    <lineage>
        <taxon>Bacteria</taxon>
        <taxon>Pseudomonadati</taxon>
        <taxon>Pseudomonadota</taxon>
        <taxon>Gammaproteobacteria</taxon>
        <taxon>Alteromonadales</taxon>
        <taxon>Shewanellaceae</taxon>
        <taxon>Shewanella</taxon>
    </lineage>
</organism>
<sequence>MMTNAILLRIKMGLVFVFMESTDDNNKIAEFMFFFSANCLWWRW</sequence>
<dbReference type="KEGG" id="sbk:SHEWBE_1479"/>
<reference evidence="2" key="1">
    <citation type="submission" date="2018-06" db="EMBL/GenBank/DDBJ databases">
        <authorList>
            <person name="Cea G.-C."/>
            <person name="William W."/>
        </authorList>
    </citation>
    <scope>NUCLEOTIDE SEQUENCE [LARGE SCALE GENOMIC DNA]</scope>
    <source>
        <strain evidence="2">DB21MT-2</strain>
    </source>
</reference>
<dbReference type="AlphaFoldDB" id="A0A330M051"/>
<dbReference type="Proteomes" id="UP000250123">
    <property type="component" value="Chromosome SHEWBE"/>
</dbReference>
<evidence type="ECO:0000313" key="1">
    <source>
        <dbReference type="EMBL" id="SQH75445.1"/>
    </source>
</evidence>
<gene>
    <name evidence="1" type="ORF">SHEWBE_1479</name>
</gene>
<proteinExistence type="predicted"/>
<dbReference type="EMBL" id="LS483452">
    <property type="protein sequence ID" value="SQH75445.1"/>
    <property type="molecule type" value="Genomic_DNA"/>
</dbReference>
<name>A0A330M051_9GAMM</name>
<evidence type="ECO:0000313" key="2">
    <source>
        <dbReference type="Proteomes" id="UP000250123"/>
    </source>
</evidence>
<protein>
    <submittedName>
        <fullName evidence="1">Uncharacterized protein</fullName>
    </submittedName>
</protein>
<accession>A0A330M051</accession>